<feature type="domain" description="HTH arsR-type" evidence="5">
    <location>
        <begin position="1"/>
        <end position="89"/>
    </location>
</feature>
<evidence type="ECO:0000259" key="5">
    <source>
        <dbReference type="PROSITE" id="PS50987"/>
    </source>
</evidence>
<dbReference type="NCBIfam" id="NF007528">
    <property type="entry name" value="PRK10141.1"/>
    <property type="match status" value="1"/>
</dbReference>
<keyword evidence="3" id="KW-0238">DNA-binding</keyword>
<name>A0ABT8T955_9GAMM</name>
<evidence type="ECO:0000256" key="2">
    <source>
        <dbReference type="ARBA" id="ARBA00023015"/>
    </source>
</evidence>
<dbReference type="InterPro" id="IPR051081">
    <property type="entry name" value="HTH_MetalResp_TranReg"/>
</dbReference>
<dbReference type="InterPro" id="IPR036390">
    <property type="entry name" value="WH_DNA-bd_sf"/>
</dbReference>
<evidence type="ECO:0000313" key="6">
    <source>
        <dbReference type="EMBL" id="MDO3380659.1"/>
    </source>
</evidence>
<dbReference type="EMBL" id="JAULRT010000027">
    <property type="protein sequence ID" value="MDO3380659.1"/>
    <property type="molecule type" value="Genomic_DNA"/>
</dbReference>
<dbReference type="SUPFAM" id="SSF46785">
    <property type="entry name" value="Winged helix' DNA-binding domain"/>
    <property type="match status" value="1"/>
</dbReference>
<accession>A0ABT8T955</accession>
<dbReference type="InterPro" id="IPR001845">
    <property type="entry name" value="HTH_ArsR_DNA-bd_dom"/>
</dbReference>
<protein>
    <submittedName>
        <fullName evidence="6">Metalloregulator ArsR/SmtB family transcription factor</fullName>
    </submittedName>
</protein>
<keyword evidence="4" id="KW-0804">Transcription</keyword>
<dbReference type="NCBIfam" id="NF033788">
    <property type="entry name" value="HTH_metalloreg"/>
    <property type="match status" value="1"/>
</dbReference>
<evidence type="ECO:0000256" key="1">
    <source>
        <dbReference type="ARBA" id="ARBA00022849"/>
    </source>
</evidence>
<gene>
    <name evidence="6" type="ORF">QWI16_00655</name>
</gene>
<dbReference type="InterPro" id="IPR036388">
    <property type="entry name" value="WH-like_DNA-bd_sf"/>
</dbReference>
<evidence type="ECO:0000256" key="3">
    <source>
        <dbReference type="ARBA" id="ARBA00023125"/>
    </source>
</evidence>
<dbReference type="Pfam" id="PF01022">
    <property type="entry name" value="HTH_5"/>
    <property type="match status" value="1"/>
</dbReference>
<dbReference type="PROSITE" id="PS50987">
    <property type="entry name" value="HTH_ARSR_2"/>
    <property type="match status" value="1"/>
</dbReference>
<dbReference type="SMART" id="SM00418">
    <property type="entry name" value="HTH_ARSR"/>
    <property type="match status" value="1"/>
</dbReference>
<organism evidence="6 7">
    <name type="scientific">Gilvimarinus algae</name>
    <dbReference type="NCBI Taxonomy" id="3058037"/>
    <lineage>
        <taxon>Bacteria</taxon>
        <taxon>Pseudomonadati</taxon>
        <taxon>Pseudomonadota</taxon>
        <taxon>Gammaproteobacteria</taxon>
        <taxon>Cellvibrionales</taxon>
        <taxon>Cellvibrionaceae</taxon>
        <taxon>Gilvimarinus</taxon>
    </lineage>
</organism>
<dbReference type="Proteomes" id="UP001168380">
    <property type="component" value="Unassembled WGS sequence"/>
</dbReference>
<comment type="caution">
    <text evidence="6">The sequence shown here is derived from an EMBL/GenBank/DDBJ whole genome shotgun (WGS) entry which is preliminary data.</text>
</comment>
<keyword evidence="7" id="KW-1185">Reference proteome</keyword>
<keyword evidence="2" id="KW-0805">Transcription regulation</keyword>
<reference evidence="6" key="1">
    <citation type="submission" date="2023-07" db="EMBL/GenBank/DDBJ databases">
        <title>Gilvimarinus algae sp. nov., isolated from the surface of Kelp.</title>
        <authorList>
            <person name="Sun Y.Y."/>
            <person name="Gong Y."/>
            <person name="Du Z.J."/>
        </authorList>
    </citation>
    <scope>NUCLEOTIDE SEQUENCE</scope>
    <source>
        <strain evidence="6">SDUM040014</strain>
    </source>
</reference>
<dbReference type="PANTHER" id="PTHR33154">
    <property type="entry name" value="TRANSCRIPTIONAL REGULATOR, ARSR FAMILY"/>
    <property type="match status" value="1"/>
</dbReference>
<proteinExistence type="predicted"/>
<sequence length="112" mass="12503">MDPVTFYKCLADDTRLHCVLLVEQTGELCVCELVAAIGESQPKVSRHLAQLRECGLLQGRRRGQWVYYRLNPHLPVWAIAVLAQTSAGNQAYLSEAMARLGRTAEDRALCCD</sequence>
<dbReference type="PANTHER" id="PTHR33154:SF18">
    <property type="entry name" value="ARSENICAL RESISTANCE OPERON REPRESSOR"/>
    <property type="match status" value="1"/>
</dbReference>
<evidence type="ECO:0000313" key="7">
    <source>
        <dbReference type="Proteomes" id="UP001168380"/>
    </source>
</evidence>
<dbReference type="Gene3D" id="1.10.10.10">
    <property type="entry name" value="Winged helix-like DNA-binding domain superfamily/Winged helix DNA-binding domain"/>
    <property type="match status" value="1"/>
</dbReference>
<keyword evidence="1" id="KW-0059">Arsenical resistance</keyword>
<dbReference type="RefSeq" id="WP_302710782.1">
    <property type="nucleotide sequence ID" value="NZ_JAULRT010000027.1"/>
</dbReference>
<dbReference type="PRINTS" id="PR00778">
    <property type="entry name" value="HTHARSR"/>
</dbReference>
<dbReference type="InterPro" id="IPR011991">
    <property type="entry name" value="ArsR-like_HTH"/>
</dbReference>
<dbReference type="CDD" id="cd00090">
    <property type="entry name" value="HTH_ARSR"/>
    <property type="match status" value="1"/>
</dbReference>
<evidence type="ECO:0000256" key="4">
    <source>
        <dbReference type="ARBA" id="ARBA00023163"/>
    </source>
</evidence>